<keyword evidence="10 12" id="KW-0472">Membrane</keyword>
<evidence type="ECO:0000256" key="6">
    <source>
        <dbReference type="ARBA" id="ARBA00022824"/>
    </source>
</evidence>
<proteinExistence type="predicted"/>
<dbReference type="InterPro" id="IPR037761">
    <property type="entry name" value="C2A_Tricalbin"/>
</dbReference>
<dbReference type="Pfam" id="PF24920">
    <property type="entry name" value="C2_TCB1"/>
    <property type="match status" value="1"/>
</dbReference>
<dbReference type="InterPro" id="IPR037765">
    <property type="entry name" value="C2B_Tricalbin"/>
</dbReference>
<dbReference type="SMART" id="SM00239">
    <property type="entry name" value="C2"/>
    <property type="match status" value="4"/>
</dbReference>
<comment type="subcellular location">
    <subcellularLocation>
        <location evidence="1">Endoplasmic reticulum membrane</location>
    </subcellularLocation>
</comment>
<dbReference type="PANTHER" id="PTHR46980:SF2">
    <property type="entry name" value="TRICALBIN-1-RELATED"/>
    <property type="match status" value="1"/>
</dbReference>
<organism evidence="15 16">
    <name type="scientific">Kluyveromyces marxianus</name>
    <name type="common">Yeast</name>
    <name type="synonym">Candida kefyr</name>
    <dbReference type="NCBI Taxonomy" id="4911"/>
    <lineage>
        <taxon>Eukaryota</taxon>
        <taxon>Fungi</taxon>
        <taxon>Dikarya</taxon>
        <taxon>Ascomycota</taxon>
        <taxon>Saccharomycotina</taxon>
        <taxon>Saccharomycetes</taxon>
        <taxon>Saccharomycetales</taxon>
        <taxon>Saccharomycetaceae</taxon>
        <taxon>Kluyveromyces</taxon>
    </lineage>
</organism>
<dbReference type="CDD" id="cd04052">
    <property type="entry name" value="C2B_Tricalbin-like"/>
    <property type="match status" value="1"/>
</dbReference>
<evidence type="ECO:0000313" key="16">
    <source>
        <dbReference type="Proteomes" id="UP000422736"/>
    </source>
</evidence>
<evidence type="ECO:0000256" key="9">
    <source>
        <dbReference type="ARBA" id="ARBA00023121"/>
    </source>
</evidence>
<keyword evidence="3" id="KW-0597">Phosphoprotein</keyword>
<evidence type="ECO:0000256" key="8">
    <source>
        <dbReference type="ARBA" id="ARBA00023055"/>
    </source>
</evidence>
<dbReference type="PANTHER" id="PTHR46980">
    <property type="entry name" value="TRICALBIN-1-RELATED"/>
    <property type="match status" value="1"/>
</dbReference>
<evidence type="ECO:0000256" key="2">
    <source>
        <dbReference type="ARBA" id="ARBA00022448"/>
    </source>
</evidence>
<dbReference type="CDD" id="cd04040">
    <property type="entry name" value="C2D_Tricalbin-like"/>
    <property type="match status" value="1"/>
</dbReference>
<dbReference type="CDD" id="cd04044">
    <property type="entry name" value="C2A_Tricalbin-like"/>
    <property type="match status" value="1"/>
</dbReference>
<dbReference type="InterPro" id="IPR052455">
    <property type="entry name" value="Tricalbin_domain"/>
</dbReference>
<reference evidence="15 16" key="1">
    <citation type="submission" date="2016-03" db="EMBL/GenBank/DDBJ databases">
        <title>How can Kluyveromyces marxianus grow so fast - potential evolutionary course in Saccharomyces Complex revealed by comparative genomics.</title>
        <authorList>
            <person name="Mo W."/>
            <person name="Lu W."/>
            <person name="Yang X."/>
            <person name="Qi J."/>
            <person name="Lv H."/>
        </authorList>
    </citation>
    <scope>NUCLEOTIDE SEQUENCE [LARGE SCALE GENOMIC DNA]</scope>
    <source>
        <strain evidence="15 16">FIM1</strain>
    </source>
</reference>
<dbReference type="Proteomes" id="UP000422736">
    <property type="component" value="Chromosome 8"/>
</dbReference>
<evidence type="ECO:0000256" key="3">
    <source>
        <dbReference type="ARBA" id="ARBA00022553"/>
    </source>
</evidence>
<dbReference type="Pfam" id="PF00168">
    <property type="entry name" value="C2"/>
    <property type="match status" value="4"/>
</dbReference>
<feature type="domain" description="C2" evidence="13">
    <location>
        <begin position="970"/>
        <end position="1091"/>
    </location>
</feature>
<evidence type="ECO:0000256" key="4">
    <source>
        <dbReference type="ARBA" id="ARBA00022692"/>
    </source>
</evidence>
<sequence length="1173" mass="131014">MSAGTEIVNPPPAEEVAVVNGVDKLAPKALLATSNESSENKEVDEKATSAEIRPVMDATYVGWKQIGGWEESDRLTLQDQIIGANDETFLDNVIPDVAYGDWYHSVGIFFIGGFLSFLLGKFKFSLGPVFFIIIVTAIFYRTSIKKYRSALRELVQKEFTVDKIEDDYESMEWLNTFLDKYWPVLEPSVSTMVVDQVNVELAKNEAIPGFIKALWIDRFTLGVKPPRVELAKTFQNTDLDVAVMDFALSFTPHDLSDMTAKQLRNYVNQTVVIKAKMFGITVPVVVSDVSFRAHVRIRTKLMTAFPHIENVNIQLLDVPDVDFVCKLLGGTVFNWEIMNIPGLYPLIRELAKKYMGPMFLPPFSLQLNIEQLISGAAMSIGALELTVKNAKGLQRSSSLNVSVDPYLEFSINNTVLAQSRVVKDSLNPVWNESLFLLVGSFTDPLTITVYDKREKLKDKVLGRMYYNLSSLHDTPLQKNLSSFFLRNSKPVGELFFEMKFHRTLEPKKLPDGSVEEAPDLNTGITKITILEGKDFSETTTPVNCYVELYVNSKLVLTTSTVKGKEIPAWGTPYEAVVTNRRKTRVKLVVKNSKGEIITNTVQTLNDLIDRSLVEKEWIPLKNGRSSLKINTVFKPVSLDIGSNSVSYTPPAGVIRVLINKAHGLKNLERFGTIDPYARVLVNGQARGRTTDKESTTNPVWNESIYVSVTSPNQKITIECLDVETAGEDRTLGKFDIATADMFQKGPDDKYIAHIDEEPKTGKLISKKGGSKGEVTYYVSFYPAVPVLSLEEIQEVDEIAERKAKLEKEKKEMEESEELKNNSVLKKKLESEADELKELDDMYSAKLKLDLDELVQYNSGVLSVYILSAELPQQGCYIQAFFDSNGYPRFHTPRSPTRSFREGMVGDVMIKELEWSITTLRVTKNKDQNKAEDCICEVTIPTIELVRNCYYKPSIVNLKGNADAKVMLQVSWFPINTTKLPSSDLITNNGDLTVNIKGASNLLAADRNGKSDPYVKLYLNDNDTPFYKTKTLKKTLSPTWNESCTVQVVNRVNNYLKIKVMDWDAGNADDAIGEAVVPLSKIDPESPTDLDIPLILPPEKKDAGVIHLSFNFEPRYVLAVTRKETKIGDLAGKGLSAGIQAGTTVIGTGLGAVGKLKKGIFGSSKKRDEQIEEV</sequence>
<dbReference type="PROSITE" id="PS50004">
    <property type="entry name" value="C2"/>
    <property type="match status" value="4"/>
</dbReference>
<dbReference type="InterPro" id="IPR000008">
    <property type="entry name" value="C2_dom"/>
</dbReference>
<name>A0ABX6EZJ4_KLUMA</name>
<feature type="coiled-coil region" evidence="11">
    <location>
        <begin position="788"/>
        <end position="845"/>
    </location>
</feature>
<keyword evidence="16" id="KW-1185">Reference proteome</keyword>
<feature type="transmembrane region" description="Helical" evidence="12">
    <location>
        <begin position="126"/>
        <end position="144"/>
    </location>
</feature>
<dbReference type="CDD" id="cd04045">
    <property type="entry name" value="C2C_Tricalbin-like"/>
    <property type="match status" value="1"/>
</dbReference>
<keyword evidence="7 12" id="KW-1133">Transmembrane helix</keyword>
<dbReference type="Gene3D" id="2.60.40.150">
    <property type="entry name" value="C2 domain"/>
    <property type="match status" value="4"/>
</dbReference>
<accession>A0ABX6EZJ4</accession>
<evidence type="ECO:0000259" key="14">
    <source>
        <dbReference type="PROSITE" id="PS51847"/>
    </source>
</evidence>
<keyword evidence="9" id="KW-0446">Lipid-binding</keyword>
<keyword evidence="8" id="KW-0445">Lipid transport</keyword>
<feature type="domain" description="SMP-LTD" evidence="14">
    <location>
        <begin position="167"/>
        <end position="370"/>
    </location>
</feature>
<dbReference type="InterPro" id="IPR037762">
    <property type="entry name" value="C2C_Tricalbin"/>
</dbReference>
<evidence type="ECO:0000256" key="5">
    <source>
        <dbReference type="ARBA" id="ARBA00022737"/>
    </source>
</evidence>
<dbReference type="PIRSF" id="PIRSF037232">
    <property type="entry name" value="Tricalbin"/>
    <property type="match status" value="1"/>
</dbReference>
<dbReference type="InterPro" id="IPR056910">
    <property type="entry name" value="TCB1-3_C2"/>
</dbReference>
<keyword evidence="2" id="KW-0813">Transport</keyword>
<dbReference type="Pfam" id="PF25669">
    <property type="entry name" value="SMP_MUG190-like"/>
    <property type="match status" value="1"/>
</dbReference>
<evidence type="ECO:0000259" key="13">
    <source>
        <dbReference type="PROSITE" id="PS50004"/>
    </source>
</evidence>
<evidence type="ECO:0000256" key="11">
    <source>
        <dbReference type="SAM" id="Coils"/>
    </source>
</evidence>
<dbReference type="InterPro" id="IPR031468">
    <property type="entry name" value="SMP_LBD"/>
</dbReference>
<evidence type="ECO:0000256" key="7">
    <source>
        <dbReference type="ARBA" id="ARBA00022989"/>
    </source>
</evidence>
<dbReference type="InterPro" id="IPR017147">
    <property type="entry name" value="Tricalbin"/>
</dbReference>
<evidence type="ECO:0000256" key="10">
    <source>
        <dbReference type="ARBA" id="ARBA00023136"/>
    </source>
</evidence>
<keyword evidence="6" id="KW-0256">Endoplasmic reticulum</keyword>
<keyword evidence="5" id="KW-0677">Repeat</keyword>
<feature type="transmembrane region" description="Helical" evidence="12">
    <location>
        <begin position="102"/>
        <end position="119"/>
    </location>
</feature>
<keyword evidence="11" id="KW-0175">Coiled coil</keyword>
<keyword evidence="4 12" id="KW-0812">Transmembrane</keyword>
<evidence type="ECO:0000313" key="15">
    <source>
        <dbReference type="EMBL" id="QGN17780.1"/>
    </source>
</evidence>
<dbReference type="InterPro" id="IPR037756">
    <property type="entry name" value="C2D_Tricalbin"/>
</dbReference>
<dbReference type="EMBL" id="CP015060">
    <property type="protein sequence ID" value="QGN17780.1"/>
    <property type="molecule type" value="Genomic_DNA"/>
</dbReference>
<dbReference type="InterPro" id="IPR035892">
    <property type="entry name" value="C2_domain_sf"/>
</dbReference>
<evidence type="ECO:0000256" key="12">
    <source>
        <dbReference type="SAM" id="Phobius"/>
    </source>
</evidence>
<dbReference type="PRINTS" id="PR00360">
    <property type="entry name" value="C2DOMAIN"/>
</dbReference>
<gene>
    <name evidence="15" type="primary">TCB1</name>
    <name evidence="15" type="ORF">FIM1_4989</name>
</gene>
<dbReference type="SUPFAM" id="SSF49562">
    <property type="entry name" value="C2 domain (Calcium/lipid-binding domain, CaLB)"/>
    <property type="match status" value="4"/>
</dbReference>
<feature type="domain" description="C2" evidence="13">
    <location>
        <begin position="361"/>
        <end position="484"/>
    </location>
</feature>
<evidence type="ECO:0000256" key="1">
    <source>
        <dbReference type="ARBA" id="ARBA00004586"/>
    </source>
</evidence>
<protein>
    <submittedName>
        <fullName evidence="15">Tricalbin-1</fullName>
    </submittedName>
</protein>
<feature type="domain" description="C2" evidence="13">
    <location>
        <begin position="506"/>
        <end position="633"/>
    </location>
</feature>
<feature type="domain" description="C2" evidence="13">
    <location>
        <begin position="634"/>
        <end position="751"/>
    </location>
</feature>
<dbReference type="CDD" id="cd21678">
    <property type="entry name" value="SMP_TCB"/>
    <property type="match status" value="1"/>
</dbReference>
<dbReference type="PROSITE" id="PS51847">
    <property type="entry name" value="SMP"/>
    <property type="match status" value="1"/>
</dbReference>